<keyword evidence="2" id="KW-1185">Reference proteome</keyword>
<comment type="caution">
    <text evidence="1">The sequence shown here is derived from an EMBL/GenBank/DDBJ whole genome shotgun (WGS) entry which is preliminary data.</text>
</comment>
<reference evidence="1 2" key="1">
    <citation type="submission" date="2021-05" db="EMBL/GenBank/DDBJ databases">
        <title>Novel Bacillus species.</title>
        <authorList>
            <person name="Liu G."/>
        </authorList>
    </citation>
    <scope>NUCLEOTIDE SEQUENCE [LARGE SCALE GENOMIC DNA]</scope>
    <source>
        <strain evidence="2">FJAT-49780</strain>
    </source>
</reference>
<gene>
    <name evidence="1" type="primary">ant(6)</name>
    <name evidence="1" type="ORF">KHA97_16795</name>
</gene>
<sequence>MRSKQEMMDLGMNFALQNEKIRLYTLEGSLTNRNIPRDEFQDYDISYFVTDMDFFKQSDDWLDYFGKRIMMQKPEAMELFPNELGNWFSYLMIFEDGTKMDLTLIPLDEYMHYFKNSDGLVEVLLDKDNLIKEPVIASDRKYHIQKPSNQSFDDCCNEFWFTATYVVKGLARKEILFAIDIMNGPFRPNLLTMLRWKVGIETNFSFSIGKSDKFLKKYVSNATWDTLLSTYDMGSYEKMWDALYTSFELFRETSLHIAETLGFSYPDYDEKVSSYIEGIRQKYFVTGK</sequence>
<evidence type="ECO:0000313" key="2">
    <source>
        <dbReference type="Proteomes" id="UP000681414"/>
    </source>
</evidence>
<dbReference type="SUPFAM" id="SSF81301">
    <property type="entry name" value="Nucleotidyltransferase"/>
    <property type="match status" value="1"/>
</dbReference>
<dbReference type="SUPFAM" id="SSF81631">
    <property type="entry name" value="PAP/OAS1 substrate-binding domain"/>
    <property type="match status" value="1"/>
</dbReference>
<organism evidence="1 2">
    <name type="scientific">Lederbergia citri</name>
    <dbReference type="NCBI Taxonomy" id="2833580"/>
    <lineage>
        <taxon>Bacteria</taxon>
        <taxon>Bacillati</taxon>
        <taxon>Bacillota</taxon>
        <taxon>Bacilli</taxon>
        <taxon>Bacillales</taxon>
        <taxon>Bacillaceae</taxon>
        <taxon>Lederbergia</taxon>
    </lineage>
</organism>
<dbReference type="RefSeq" id="WP_213125933.1">
    <property type="nucleotide sequence ID" value="NZ_JAGYPG010000003.1"/>
</dbReference>
<dbReference type="AlphaFoldDB" id="A0A942TF05"/>
<dbReference type="InterPro" id="IPR007530">
    <property type="entry name" value="Aminoglycoside_adenylylTfrase"/>
</dbReference>
<protein>
    <submittedName>
        <fullName evidence="1">Aminoglycoside 6-adenylyltransferase</fullName>
    </submittedName>
</protein>
<evidence type="ECO:0000313" key="1">
    <source>
        <dbReference type="EMBL" id="MBS4196710.1"/>
    </source>
</evidence>
<dbReference type="PIRSF" id="PIRSF000812">
    <property type="entry name" value="AAD"/>
    <property type="match status" value="1"/>
</dbReference>
<dbReference type="Gene3D" id="3.30.460.10">
    <property type="entry name" value="Beta Polymerase, domain 2"/>
    <property type="match status" value="1"/>
</dbReference>
<proteinExistence type="predicted"/>
<dbReference type="InterPro" id="IPR043519">
    <property type="entry name" value="NT_sf"/>
</dbReference>
<dbReference type="Gene3D" id="1.20.120.330">
    <property type="entry name" value="Nucleotidyltransferases domain 2"/>
    <property type="match status" value="1"/>
</dbReference>
<dbReference type="NCBIfam" id="NF033084">
    <property type="entry name" value="ANT_6"/>
    <property type="match status" value="1"/>
</dbReference>
<dbReference type="Pfam" id="PF04439">
    <property type="entry name" value="Adenyl_transf"/>
    <property type="match status" value="1"/>
</dbReference>
<accession>A0A942TF05</accession>
<name>A0A942TF05_9BACI</name>
<dbReference type="Proteomes" id="UP000681414">
    <property type="component" value="Unassembled WGS sequence"/>
</dbReference>
<dbReference type="EMBL" id="JAGYPG010000003">
    <property type="protein sequence ID" value="MBS4196710.1"/>
    <property type="molecule type" value="Genomic_DNA"/>
</dbReference>